<evidence type="ECO:0000256" key="1">
    <source>
        <dbReference type="SAM" id="Phobius"/>
    </source>
</evidence>
<feature type="transmembrane region" description="Helical" evidence="1">
    <location>
        <begin position="264"/>
        <end position="284"/>
    </location>
</feature>
<dbReference type="GO" id="GO:0016747">
    <property type="term" value="F:acyltransferase activity, transferring groups other than amino-acyl groups"/>
    <property type="evidence" value="ECO:0007669"/>
    <property type="project" value="InterPro"/>
</dbReference>
<feature type="domain" description="Acyltransferase 3" evidence="2">
    <location>
        <begin position="9"/>
        <end position="204"/>
    </location>
</feature>
<feature type="transmembrane region" description="Helical" evidence="1">
    <location>
        <begin position="121"/>
        <end position="142"/>
    </location>
</feature>
<feature type="transmembrane region" description="Helical" evidence="1">
    <location>
        <begin position="194"/>
        <end position="219"/>
    </location>
</feature>
<dbReference type="EMBL" id="CP036267">
    <property type="protein sequence ID" value="QDT31048.1"/>
    <property type="molecule type" value="Genomic_DNA"/>
</dbReference>
<keyword evidence="4" id="KW-1185">Reference proteome</keyword>
<evidence type="ECO:0000313" key="3">
    <source>
        <dbReference type="EMBL" id="QDT31048.1"/>
    </source>
</evidence>
<proteinExistence type="predicted"/>
<sequence length="299" mass="33576">MNQGKRNFGFDLLRAIAIVFVLVQHQLSIMGLIEDPEVQRISLGQIGVSIFLAISGGLAALDKGSPSSWLWRRLTRIYPEFWIVTILSFLATWLTGYKTFGAFQFISQLIGTGLFTHPEDLINLATWFVSLILLLYVLTFLAKSSGREKLCICMMAVSSACLVSSSDHQFLATHSLVFFLSYLLSGPSKSRAKLLVLISLIALSIVQNLFLYPIIAIGLCHSLQYLKSIPGVLMWLSKYSYEIFLCHGIFLVGSQRFFGDTPYLSVPLGITASLVFSFYLKYVVERFTKRLQRKRVACV</sequence>
<keyword evidence="1" id="KW-0812">Transmembrane</keyword>
<gene>
    <name evidence="3" type="ORF">Mal48_02780</name>
</gene>
<keyword evidence="1" id="KW-1133">Transmembrane helix</keyword>
<dbReference type="Proteomes" id="UP000315724">
    <property type="component" value="Chromosome"/>
</dbReference>
<feature type="transmembrane region" description="Helical" evidence="1">
    <location>
        <begin position="81"/>
        <end position="101"/>
    </location>
</feature>
<dbReference type="KEGG" id="tpol:Mal48_02780"/>
<organism evidence="3 4">
    <name type="scientific">Thalassoglobus polymorphus</name>
    <dbReference type="NCBI Taxonomy" id="2527994"/>
    <lineage>
        <taxon>Bacteria</taxon>
        <taxon>Pseudomonadati</taxon>
        <taxon>Planctomycetota</taxon>
        <taxon>Planctomycetia</taxon>
        <taxon>Planctomycetales</taxon>
        <taxon>Planctomycetaceae</taxon>
        <taxon>Thalassoglobus</taxon>
    </lineage>
</organism>
<keyword evidence="1" id="KW-0472">Membrane</keyword>
<accession>A0A517QHE6</accession>
<evidence type="ECO:0000313" key="4">
    <source>
        <dbReference type="Proteomes" id="UP000315724"/>
    </source>
</evidence>
<name>A0A517QHE6_9PLAN</name>
<protein>
    <submittedName>
        <fullName evidence="3">Acyltransferase family protein</fullName>
    </submittedName>
</protein>
<evidence type="ECO:0000259" key="2">
    <source>
        <dbReference type="Pfam" id="PF01757"/>
    </source>
</evidence>
<reference evidence="3 4" key="1">
    <citation type="submission" date="2019-02" db="EMBL/GenBank/DDBJ databases">
        <title>Deep-cultivation of Planctomycetes and their phenomic and genomic characterization uncovers novel biology.</title>
        <authorList>
            <person name="Wiegand S."/>
            <person name="Jogler M."/>
            <person name="Boedeker C."/>
            <person name="Pinto D."/>
            <person name="Vollmers J."/>
            <person name="Rivas-Marin E."/>
            <person name="Kohn T."/>
            <person name="Peeters S.H."/>
            <person name="Heuer A."/>
            <person name="Rast P."/>
            <person name="Oberbeckmann S."/>
            <person name="Bunk B."/>
            <person name="Jeske O."/>
            <person name="Meyerdierks A."/>
            <person name="Storesund J.E."/>
            <person name="Kallscheuer N."/>
            <person name="Luecker S."/>
            <person name="Lage O.M."/>
            <person name="Pohl T."/>
            <person name="Merkel B.J."/>
            <person name="Hornburger P."/>
            <person name="Mueller R.-W."/>
            <person name="Bruemmer F."/>
            <person name="Labrenz M."/>
            <person name="Spormann A.M."/>
            <person name="Op den Camp H."/>
            <person name="Overmann J."/>
            <person name="Amann R."/>
            <person name="Jetten M.S.M."/>
            <person name="Mascher T."/>
            <person name="Medema M.H."/>
            <person name="Devos D.P."/>
            <person name="Kaster A.-K."/>
            <person name="Ovreas L."/>
            <person name="Rohde M."/>
            <person name="Galperin M.Y."/>
            <person name="Jogler C."/>
        </authorList>
    </citation>
    <scope>NUCLEOTIDE SEQUENCE [LARGE SCALE GENOMIC DNA]</scope>
    <source>
        <strain evidence="3 4">Mal48</strain>
    </source>
</reference>
<dbReference type="RefSeq" id="WP_197441946.1">
    <property type="nucleotide sequence ID" value="NZ_CP036267.1"/>
</dbReference>
<dbReference type="AlphaFoldDB" id="A0A517QHE6"/>
<feature type="transmembrane region" description="Helical" evidence="1">
    <location>
        <begin position="39"/>
        <end position="61"/>
    </location>
</feature>
<dbReference type="Pfam" id="PF01757">
    <property type="entry name" value="Acyl_transf_3"/>
    <property type="match status" value="1"/>
</dbReference>
<keyword evidence="3" id="KW-0012">Acyltransferase</keyword>
<keyword evidence="3" id="KW-0808">Transferase</keyword>
<dbReference type="InterPro" id="IPR002656">
    <property type="entry name" value="Acyl_transf_3_dom"/>
</dbReference>
<feature type="transmembrane region" description="Helical" evidence="1">
    <location>
        <begin position="12"/>
        <end position="33"/>
    </location>
</feature>